<name>A0ACB6ZM23_THEGA</name>
<reference evidence="1" key="1">
    <citation type="submission" date="2019-10" db="EMBL/GenBank/DDBJ databases">
        <authorList>
            <consortium name="DOE Joint Genome Institute"/>
            <person name="Kuo A."/>
            <person name="Miyauchi S."/>
            <person name="Kiss E."/>
            <person name="Drula E."/>
            <person name="Kohler A."/>
            <person name="Sanchez-Garcia M."/>
            <person name="Andreopoulos B."/>
            <person name="Barry K.W."/>
            <person name="Bonito G."/>
            <person name="Buee M."/>
            <person name="Carver A."/>
            <person name="Chen C."/>
            <person name="Cichocki N."/>
            <person name="Clum A."/>
            <person name="Culley D."/>
            <person name="Crous P.W."/>
            <person name="Fauchery L."/>
            <person name="Girlanda M."/>
            <person name="Hayes R."/>
            <person name="Keri Z."/>
            <person name="Labutti K."/>
            <person name="Lipzen A."/>
            <person name="Lombard V."/>
            <person name="Magnuson J."/>
            <person name="Maillard F."/>
            <person name="Morin E."/>
            <person name="Murat C."/>
            <person name="Nolan M."/>
            <person name="Ohm R."/>
            <person name="Pangilinan J."/>
            <person name="Pereira M."/>
            <person name="Perotto S."/>
            <person name="Peter M."/>
            <person name="Riley R."/>
            <person name="Sitrit Y."/>
            <person name="Stielow B."/>
            <person name="Szollosi G."/>
            <person name="Zifcakova L."/>
            <person name="Stursova M."/>
            <person name="Spatafora J.W."/>
            <person name="Tedersoo L."/>
            <person name="Vaario L.-M."/>
            <person name="Yamada A."/>
            <person name="Yan M."/>
            <person name="Wang P."/>
            <person name="Xu J."/>
            <person name="Bruns T."/>
            <person name="Baldrian P."/>
            <person name="Vilgalys R."/>
            <person name="Henrissat B."/>
            <person name="Grigoriev I.V."/>
            <person name="Hibbett D."/>
            <person name="Nagy L.G."/>
            <person name="Martin F.M."/>
        </authorList>
    </citation>
    <scope>NUCLEOTIDE SEQUENCE</scope>
    <source>
        <strain evidence="1">P2</strain>
    </source>
</reference>
<keyword evidence="2" id="KW-1185">Reference proteome</keyword>
<dbReference type="EMBL" id="MU117987">
    <property type="protein sequence ID" value="KAF9650206.1"/>
    <property type="molecule type" value="Genomic_DNA"/>
</dbReference>
<proteinExistence type="predicted"/>
<gene>
    <name evidence="1" type="ORF">BDM02DRAFT_1487831</name>
</gene>
<comment type="caution">
    <text evidence="1">The sequence shown here is derived from an EMBL/GenBank/DDBJ whole genome shotgun (WGS) entry which is preliminary data.</text>
</comment>
<accession>A0ACB6ZM23</accession>
<reference evidence="1" key="2">
    <citation type="journal article" date="2020" name="Nat. Commun.">
        <title>Large-scale genome sequencing of mycorrhizal fungi provides insights into the early evolution of symbiotic traits.</title>
        <authorList>
            <person name="Miyauchi S."/>
            <person name="Kiss E."/>
            <person name="Kuo A."/>
            <person name="Drula E."/>
            <person name="Kohler A."/>
            <person name="Sanchez-Garcia M."/>
            <person name="Morin E."/>
            <person name="Andreopoulos B."/>
            <person name="Barry K.W."/>
            <person name="Bonito G."/>
            <person name="Buee M."/>
            <person name="Carver A."/>
            <person name="Chen C."/>
            <person name="Cichocki N."/>
            <person name="Clum A."/>
            <person name="Culley D."/>
            <person name="Crous P.W."/>
            <person name="Fauchery L."/>
            <person name="Girlanda M."/>
            <person name="Hayes R.D."/>
            <person name="Keri Z."/>
            <person name="LaButti K."/>
            <person name="Lipzen A."/>
            <person name="Lombard V."/>
            <person name="Magnuson J."/>
            <person name="Maillard F."/>
            <person name="Murat C."/>
            <person name="Nolan M."/>
            <person name="Ohm R.A."/>
            <person name="Pangilinan J."/>
            <person name="Pereira M.F."/>
            <person name="Perotto S."/>
            <person name="Peter M."/>
            <person name="Pfister S."/>
            <person name="Riley R."/>
            <person name="Sitrit Y."/>
            <person name="Stielow J.B."/>
            <person name="Szollosi G."/>
            <person name="Zifcakova L."/>
            <person name="Stursova M."/>
            <person name="Spatafora J.W."/>
            <person name="Tedersoo L."/>
            <person name="Vaario L.M."/>
            <person name="Yamada A."/>
            <person name="Yan M."/>
            <person name="Wang P."/>
            <person name="Xu J."/>
            <person name="Bruns T."/>
            <person name="Baldrian P."/>
            <person name="Vilgalys R."/>
            <person name="Dunand C."/>
            <person name="Henrissat B."/>
            <person name="Grigoriev I.V."/>
            <person name="Hibbett D."/>
            <person name="Nagy L.G."/>
            <person name="Martin F.M."/>
        </authorList>
    </citation>
    <scope>NUCLEOTIDE SEQUENCE</scope>
    <source>
        <strain evidence="1">P2</strain>
    </source>
</reference>
<evidence type="ECO:0000313" key="1">
    <source>
        <dbReference type="EMBL" id="KAF9650206.1"/>
    </source>
</evidence>
<organism evidence="1 2">
    <name type="scientific">Thelephora ganbajun</name>
    <name type="common">Ganba fungus</name>
    <dbReference type="NCBI Taxonomy" id="370292"/>
    <lineage>
        <taxon>Eukaryota</taxon>
        <taxon>Fungi</taxon>
        <taxon>Dikarya</taxon>
        <taxon>Basidiomycota</taxon>
        <taxon>Agaricomycotina</taxon>
        <taxon>Agaricomycetes</taxon>
        <taxon>Thelephorales</taxon>
        <taxon>Thelephoraceae</taxon>
        <taxon>Thelephora</taxon>
    </lineage>
</organism>
<sequence length="409" mass="44484">MRALSLATDGEPDAERAFFVADLSQVYLQWQRWKRCLPEVEPFFAIKSNPDPYILRLLASLGTGFDCASSGEITNVLGLGVVPSRIIFANPCKATSFIRHAAKTNVEMMTFDNSDELYKIARSFPTAKLIIRIHTDDTRALCRLNLKFGASLVAVPSLLAKAKELGLDVIGVSFHVGSGCFDSSAFADAIRRSRAVFDMGRDVGYDFSMLDIGGGFEDATFDATALTIASAINTYFPNRKETGLRIIAEPGRYFVSKAFSLAANVIARRTPTSAESEAGKQENPDAPSVRLYINDGVYGAFNCILFDHQHPHPYVLSMNGSFHVPSSEPLATCSVWGPTCDSMDCVCPVTQLPDGLRVGDWLAFDNMGAYTICAASQFNGFEVSNVIYTRGSGRVANEVGKALGGRQRS</sequence>
<dbReference type="Proteomes" id="UP000886501">
    <property type="component" value="Unassembled WGS sequence"/>
</dbReference>
<protein>
    <submittedName>
        <fullName evidence="1">Ornithine decarboxylase</fullName>
    </submittedName>
</protein>
<evidence type="ECO:0000313" key="2">
    <source>
        <dbReference type="Proteomes" id="UP000886501"/>
    </source>
</evidence>